<name>A0A5A7R583_STRAF</name>
<protein>
    <submittedName>
        <fullName evidence="2">F-box family protein</fullName>
    </submittedName>
</protein>
<sequence>MQGIESKEKTKQLHRGERLVSKYHHDTKEEIPVIGTLLHLSSATYLNEPSSDNEHSDRLVWDPIPGRYVWMRPRVEPLGGMLLVHSPSFAKQTPTVPVACCGFPFGHPARLPLTDLADLPKPRAIVASRLGSSSNRACIVSLRNDFLLPCSEIQVDSLPAKDYLVPGSDAYVSAFALTSFVAAGAHLLSSLAGNCRPTNPYLPIPCELSLAFASFLGGTGSLPNKGFFIGLGRFPRCSTQPKKHSTPKEIPVAKAYAKDRPCLELVNKVDPSFPFHQGMESATKESIEGRRTLLKEKAQRPILLPIRRGLACIVEGEARGSRGPVKPILGDAAHPDEGLPSDLRPPSSRIGRSPINILFY</sequence>
<dbReference type="AlphaFoldDB" id="A0A5A7R583"/>
<organism evidence="2 3">
    <name type="scientific">Striga asiatica</name>
    <name type="common">Asiatic witchweed</name>
    <name type="synonym">Buchnera asiatica</name>
    <dbReference type="NCBI Taxonomy" id="4170"/>
    <lineage>
        <taxon>Eukaryota</taxon>
        <taxon>Viridiplantae</taxon>
        <taxon>Streptophyta</taxon>
        <taxon>Embryophyta</taxon>
        <taxon>Tracheophyta</taxon>
        <taxon>Spermatophyta</taxon>
        <taxon>Magnoliopsida</taxon>
        <taxon>eudicotyledons</taxon>
        <taxon>Gunneridae</taxon>
        <taxon>Pentapetalae</taxon>
        <taxon>asterids</taxon>
        <taxon>lamiids</taxon>
        <taxon>Lamiales</taxon>
        <taxon>Orobanchaceae</taxon>
        <taxon>Buchnereae</taxon>
        <taxon>Striga</taxon>
    </lineage>
</organism>
<evidence type="ECO:0000256" key="1">
    <source>
        <dbReference type="SAM" id="MobiDB-lite"/>
    </source>
</evidence>
<proteinExistence type="predicted"/>
<gene>
    <name evidence="2" type="ORF">STAS_28854</name>
</gene>
<feature type="region of interest" description="Disordered" evidence="1">
    <location>
        <begin position="320"/>
        <end position="350"/>
    </location>
</feature>
<evidence type="ECO:0000313" key="3">
    <source>
        <dbReference type="Proteomes" id="UP000325081"/>
    </source>
</evidence>
<accession>A0A5A7R583</accession>
<reference evidence="3" key="1">
    <citation type="journal article" date="2019" name="Curr. Biol.">
        <title>Genome Sequence of Striga asiatica Provides Insight into the Evolution of Plant Parasitism.</title>
        <authorList>
            <person name="Yoshida S."/>
            <person name="Kim S."/>
            <person name="Wafula E.K."/>
            <person name="Tanskanen J."/>
            <person name="Kim Y.M."/>
            <person name="Honaas L."/>
            <person name="Yang Z."/>
            <person name="Spallek T."/>
            <person name="Conn C.E."/>
            <person name="Ichihashi Y."/>
            <person name="Cheong K."/>
            <person name="Cui S."/>
            <person name="Der J.P."/>
            <person name="Gundlach H."/>
            <person name="Jiao Y."/>
            <person name="Hori C."/>
            <person name="Ishida J.K."/>
            <person name="Kasahara H."/>
            <person name="Kiba T."/>
            <person name="Kim M.S."/>
            <person name="Koo N."/>
            <person name="Laohavisit A."/>
            <person name="Lee Y.H."/>
            <person name="Lumba S."/>
            <person name="McCourt P."/>
            <person name="Mortimer J.C."/>
            <person name="Mutuku J.M."/>
            <person name="Nomura T."/>
            <person name="Sasaki-Sekimoto Y."/>
            <person name="Seto Y."/>
            <person name="Wang Y."/>
            <person name="Wakatake T."/>
            <person name="Sakakibara H."/>
            <person name="Demura T."/>
            <person name="Yamaguchi S."/>
            <person name="Yoneyama K."/>
            <person name="Manabe R.I."/>
            <person name="Nelson D.C."/>
            <person name="Schulman A.H."/>
            <person name="Timko M.P."/>
            <person name="dePamphilis C.W."/>
            <person name="Choi D."/>
            <person name="Shirasu K."/>
        </authorList>
    </citation>
    <scope>NUCLEOTIDE SEQUENCE [LARGE SCALE GENOMIC DNA]</scope>
    <source>
        <strain evidence="3">cv. UVA1</strain>
    </source>
</reference>
<evidence type="ECO:0000313" key="2">
    <source>
        <dbReference type="EMBL" id="GER51461.1"/>
    </source>
</evidence>
<keyword evidence="3" id="KW-1185">Reference proteome</keyword>
<dbReference type="Proteomes" id="UP000325081">
    <property type="component" value="Unassembled WGS sequence"/>
</dbReference>
<comment type="caution">
    <text evidence="2">The sequence shown here is derived from an EMBL/GenBank/DDBJ whole genome shotgun (WGS) entry which is preliminary data.</text>
</comment>
<dbReference type="EMBL" id="BKCP01009715">
    <property type="protein sequence ID" value="GER51461.1"/>
    <property type="molecule type" value="Genomic_DNA"/>
</dbReference>